<evidence type="ECO:0000313" key="8">
    <source>
        <dbReference type="EMBL" id="JAP62754.1"/>
    </source>
</evidence>
<dbReference type="InterPro" id="IPR040909">
    <property type="entry name" value="CHFR_Znf-CRD"/>
</dbReference>
<evidence type="ECO:0000256" key="5">
    <source>
        <dbReference type="ARBA" id="ARBA00023306"/>
    </source>
</evidence>
<evidence type="ECO:0000256" key="3">
    <source>
        <dbReference type="ARBA" id="ARBA00022786"/>
    </source>
</evidence>
<name>A0A0V0JAR9_SCHSO</name>
<feature type="compositionally biased region" description="Polar residues" evidence="6">
    <location>
        <begin position="23"/>
        <end position="50"/>
    </location>
</feature>
<dbReference type="GO" id="GO:0006511">
    <property type="term" value="P:ubiquitin-dependent protein catabolic process"/>
    <property type="evidence" value="ECO:0007669"/>
    <property type="project" value="TreeGrafter"/>
</dbReference>
<evidence type="ECO:0000256" key="4">
    <source>
        <dbReference type="ARBA" id="ARBA00023242"/>
    </source>
</evidence>
<dbReference type="PANTHER" id="PTHR16079">
    <property type="entry name" value="UBIQUITIN LIGASE PROTEIN CHFR"/>
    <property type="match status" value="1"/>
</dbReference>
<dbReference type="GO" id="GO:0016567">
    <property type="term" value="P:protein ubiquitination"/>
    <property type="evidence" value="ECO:0007669"/>
    <property type="project" value="TreeGrafter"/>
</dbReference>
<dbReference type="EMBL" id="GEEE01000471">
    <property type="protein sequence ID" value="JAP62754.1"/>
    <property type="molecule type" value="Transcribed_RNA"/>
</dbReference>
<evidence type="ECO:0000256" key="1">
    <source>
        <dbReference type="ARBA" id="ARBA00004123"/>
    </source>
</evidence>
<feature type="non-terminal residue" evidence="8">
    <location>
        <position position="1"/>
    </location>
</feature>
<feature type="region of interest" description="Disordered" evidence="6">
    <location>
        <begin position="1"/>
        <end position="50"/>
    </location>
</feature>
<dbReference type="GO" id="GO:0004842">
    <property type="term" value="F:ubiquitin-protein transferase activity"/>
    <property type="evidence" value="ECO:0007669"/>
    <property type="project" value="TreeGrafter"/>
</dbReference>
<evidence type="ECO:0000256" key="2">
    <source>
        <dbReference type="ARBA" id="ARBA00022679"/>
    </source>
</evidence>
<dbReference type="GO" id="GO:0005634">
    <property type="term" value="C:nucleus"/>
    <property type="evidence" value="ECO:0007669"/>
    <property type="project" value="UniProtKB-SubCell"/>
</dbReference>
<reference evidence="8" key="1">
    <citation type="submission" date="2016-01" db="EMBL/GenBank/DDBJ databases">
        <title>Reference transcriptome for the parasite Schistocephalus solidus: insights into the molecular evolution of parasitism.</title>
        <authorList>
            <person name="Hebert F.O."/>
            <person name="Grambauer S."/>
            <person name="Barber I."/>
            <person name="Landry C.R."/>
            <person name="Aubin-Horth N."/>
        </authorList>
    </citation>
    <scope>NUCLEOTIDE SEQUENCE</scope>
</reference>
<keyword evidence="3" id="KW-0833">Ubl conjugation pathway</keyword>
<dbReference type="Pfam" id="PF17979">
    <property type="entry name" value="zf-CRD"/>
    <property type="match status" value="1"/>
</dbReference>
<evidence type="ECO:0000259" key="7">
    <source>
        <dbReference type="Pfam" id="PF17979"/>
    </source>
</evidence>
<comment type="subcellular location">
    <subcellularLocation>
        <location evidence="1">Nucleus</location>
    </subcellularLocation>
</comment>
<keyword evidence="5" id="KW-0131">Cell cycle</keyword>
<dbReference type="PANTHER" id="PTHR16079:SF4">
    <property type="entry name" value="E3 UBIQUITIN-PROTEIN LIGASE CHFR"/>
    <property type="match status" value="1"/>
</dbReference>
<feature type="domain" description="E3 ubiquitin-protein ligase CHFR cysteine rich" evidence="7">
    <location>
        <begin position="74"/>
        <end position="227"/>
    </location>
</feature>
<sequence length="271" mass="30151">EEKEKIRCSLDSLQTELPRVNDTDATSPSNSYDGSSNESQDSTHVSPVSQTAFRHVGLPPQNCDWCQTVLMNSGSTCRSHIACACCSRRMPSPDTAVSADLPQSACCLCARSFCALLCTPPSTCLCNSLACIGTLGDLRLELPLPNPLFLRNAVESSLVLNYLARQNIAHEDFLTILLQDLSTLTSHHFYDGLNEGSLARVDLTSKMCRSCRGSCLSRLVYAWRLNLPQDEIRNNWPHRPNCYYGRNCQTQVSNLAHAQHYNHCCEQTRFT</sequence>
<accession>A0A0V0JAR9</accession>
<organism evidence="8">
    <name type="scientific">Schistocephalus solidus</name>
    <name type="common">Tapeworm</name>
    <dbReference type="NCBI Taxonomy" id="70667"/>
    <lineage>
        <taxon>Eukaryota</taxon>
        <taxon>Metazoa</taxon>
        <taxon>Spiralia</taxon>
        <taxon>Lophotrochozoa</taxon>
        <taxon>Platyhelminthes</taxon>
        <taxon>Cestoda</taxon>
        <taxon>Eucestoda</taxon>
        <taxon>Diphyllobothriidea</taxon>
        <taxon>Diphyllobothriidae</taxon>
        <taxon>Schistocephalus</taxon>
    </lineage>
</organism>
<keyword evidence="2" id="KW-0808">Transferase</keyword>
<protein>
    <submittedName>
        <fullName evidence="8">E3 ubiquitin-protein ligase CHFR</fullName>
    </submittedName>
</protein>
<gene>
    <name evidence="8" type="primary">CHFR</name>
    <name evidence="8" type="ORF">TR137332</name>
</gene>
<evidence type="ECO:0000256" key="6">
    <source>
        <dbReference type="SAM" id="MobiDB-lite"/>
    </source>
</evidence>
<dbReference type="InterPro" id="IPR052256">
    <property type="entry name" value="E3_ubiquitin-ligase_CHFR"/>
</dbReference>
<proteinExistence type="predicted"/>
<keyword evidence="4" id="KW-0539">Nucleus</keyword>
<dbReference type="AlphaFoldDB" id="A0A0V0JAR9"/>